<dbReference type="RefSeq" id="WP_344531652.1">
    <property type="nucleotide sequence ID" value="NZ_BAAAPE010000013.1"/>
</dbReference>
<keyword evidence="1" id="KW-0805">Transcription regulation</keyword>
<dbReference type="PROSITE" id="PS01081">
    <property type="entry name" value="HTH_TETR_1"/>
    <property type="match status" value="1"/>
</dbReference>
<proteinExistence type="predicted"/>
<dbReference type="SUPFAM" id="SSF46689">
    <property type="entry name" value="Homeodomain-like"/>
    <property type="match status" value="1"/>
</dbReference>
<keyword evidence="7" id="KW-1185">Reference proteome</keyword>
<keyword evidence="2 4" id="KW-0238">DNA-binding</keyword>
<comment type="caution">
    <text evidence="6">The sequence shown here is derived from an EMBL/GenBank/DDBJ whole genome shotgun (WGS) entry which is preliminary data.</text>
</comment>
<dbReference type="PANTHER" id="PTHR30055">
    <property type="entry name" value="HTH-TYPE TRANSCRIPTIONAL REGULATOR RUTR"/>
    <property type="match status" value="1"/>
</dbReference>
<dbReference type="InterPro" id="IPR023772">
    <property type="entry name" value="DNA-bd_HTH_TetR-type_CS"/>
</dbReference>
<dbReference type="EMBL" id="BAAAPE010000013">
    <property type="protein sequence ID" value="GAA2088038.1"/>
    <property type="molecule type" value="Genomic_DNA"/>
</dbReference>
<dbReference type="Proteomes" id="UP001500016">
    <property type="component" value="Unassembled WGS sequence"/>
</dbReference>
<evidence type="ECO:0000313" key="6">
    <source>
        <dbReference type="EMBL" id="GAA2088038.1"/>
    </source>
</evidence>
<accession>A0ABN2WBD6</accession>
<dbReference type="Gene3D" id="1.10.10.60">
    <property type="entry name" value="Homeodomain-like"/>
    <property type="match status" value="1"/>
</dbReference>
<dbReference type="PROSITE" id="PS50977">
    <property type="entry name" value="HTH_TETR_2"/>
    <property type="match status" value="1"/>
</dbReference>
<dbReference type="InterPro" id="IPR041347">
    <property type="entry name" value="MftR_C"/>
</dbReference>
<protein>
    <submittedName>
        <fullName evidence="6">TetR family transcriptional regulator</fullName>
    </submittedName>
</protein>
<evidence type="ECO:0000313" key="7">
    <source>
        <dbReference type="Proteomes" id="UP001500016"/>
    </source>
</evidence>
<dbReference type="InterPro" id="IPR009057">
    <property type="entry name" value="Homeodomain-like_sf"/>
</dbReference>
<dbReference type="PRINTS" id="PR00455">
    <property type="entry name" value="HTHTETR"/>
</dbReference>
<reference evidence="6 7" key="1">
    <citation type="journal article" date="2019" name="Int. J. Syst. Evol. Microbiol.">
        <title>The Global Catalogue of Microorganisms (GCM) 10K type strain sequencing project: providing services to taxonomists for standard genome sequencing and annotation.</title>
        <authorList>
            <consortium name="The Broad Institute Genomics Platform"/>
            <consortium name="The Broad Institute Genome Sequencing Center for Infectious Disease"/>
            <person name="Wu L."/>
            <person name="Ma J."/>
        </authorList>
    </citation>
    <scope>NUCLEOTIDE SEQUENCE [LARGE SCALE GENOMIC DNA]</scope>
    <source>
        <strain evidence="6 7">JCM 15478</strain>
    </source>
</reference>
<evidence type="ECO:0000256" key="3">
    <source>
        <dbReference type="ARBA" id="ARBA00023163"/>
    </source>
</evidence>
<dbReference type="Pfam" id="PF00440">
    <property type="entry name" value="TetR_N"/>
    <property type="match status" value="1"/>
</dbReference>
<feature type="domain" description="HTH tetR-type" evidence="5">
    <location>
        <begin position="10"/>
        <end position="70"/>
    </location>
</feature>
<dbReference type="Gene3D" id="1.10.357.10">
    <property type="entry name" value="Tetracycline Repressor, domain 2"/>
    <property type="match status" value="1"/>
</dbReference>
<keyword evidence="3" id="KW-0804">Transcription</keyword>
<dbReference type="InterPro" id="IPR001647">
    <property type="entry name" value="HTH_TetR"/>
</dbReference>
<evidence type="ECO:0000256" key="4">
    <source>
        <dbReference type="PROSITE-ProRule" id="PRU00335"/>
    </source>
</evidence>
<feature type="DNA-binding region" description="H-T-H motif" evidence="4">
    <location>
        <begin position="33"/>
        <end position="52"/>
    </location>
</feature>
<sequence length="210" mass="23385">MTGLRERKKQRTRDALILAAHELFVTQGYEATTVDQITESVEVSQRTFFRYFANKEDVALALQKMFAERFFEALHGRPLDEAPMDTLRATLDASWSDLGAAVEEIVPLDLHMRMWQVIEVTPALLAAHLRQSLVLEEQLAGEIARRAGLDPESDPRPRVLVAAFCAVMGVAGRHWAMRGNASLEEALKVTRSYIDHLTPALSANWGDGGA</sequence>
<evidence type="ECO:0000256" key="1">
    <source>
        <dbReference type="ARBA" id="ARBA00023015"/>
    </source>
</evidence>
<evidence type="ECO:0000259" key="5">
    <source>
        <dbReference type="PROSITE" id="PS50977"/>
    </source>
</evidence>
<dbReference type="InterPro" id="IPR050109">
    <property type="entry name" value="HTH-type_TetR-like_transc_reg"/>
</dbReference>
<organism evidence="6 7">
    <name type="scientific">Streptomyces albiaxialis</name>
    <dbReference type="NCBI Taxonomy" id="329523"/>
    <lineage>
        <taxon>Bacteria</taxon>
        <taxon>Bacillati</taxon>
        <taxon>Actinomycetota</taxon>
        <taxon>Actinomycetes</taxon>
        <taxon>Kitasatosporales</taxon>
        <taxon>Streptomycetaceae</taxon>
        <taxon>Streptomyces</taxon>
    </lineage>
</organism>
<name>A0ABN2WBD6_9ACTN</name>
<gene>
    <name evidence="6" type="ORF">GCM10009801_51410</name>
</gene>
<evidence type="ECO:0000256" key="2">
    <source>
        <dbReference type="ARBA" id="ARBA00023125"/>
    </source>
</evidence>
<dbReference type="Pfam" id="PF17754">
    <property type="entry name" value="TetR_C_14"/>
    <property type="match status" value="1"/>
</dbReference>
<dbReference type="PANTHER" id="PTHR30055:SF238">
    <property type="entry name" value="MYCOFACTOCIN BIOSYNTHESIS TRANSCRIPTIONAL REGULATOR MFTR-RELATED"/>
    <property type="match status" value="1"/>
</dbReference>